<dbReference type="AlphaFoldDB" id="A0A0C9SMB2"/>
<proteinExistence type="predicted"/>
<reference evidence="2" key="2">
    <citation type="submission" date="2015-01" db="EMBL/GenBank/DDBJ databases">
        <title>Evolutionary Origins and Diversification of the Mycorrhizal Mutualists.</title>
        <authorList>
            <consortium name="DOE Joint Genome Institute"/>
            <consortium name="Mycorrhizal Genomics Consortium"/>
            <person name="Kohler A."/>
            <person name="Kuo A."/>
            <person name="Nagy L.G."/>
            <person name="Floudas D."/>
            <person name="Copeland A."/>
            <person name="Barry K.W."/>
            <person name="Cichocki N."/>
            <person name="Veneault-Fourrey C."/>
            <person name="LaButti K."/>
            <person name="Lindquist E.A."/>
            <person name="Lipzen A."/>
            <person name="Lundell T."/>
            <person name="Morin E."/>
            <person name="Murat C."/>
            <person name="Riley R."/>
            <person name="Ohm R."/>
            <person name="Sun H."/>
            <person name="Tunlid A."/>
            <person name="Henrissat B."/>
            <person name="Grigoriev I.V."/>
            <person name="Hibbett D.S."/>
            <person name="Martin F."/>
        </authorList>
    </citation>
    <scope>NUCLEOTIDE SEQUENCE [LARGE SCALE GENOMIC DNA]</scope>
    <source>
        <strain evidence="2">ATCC 200175</strain>
    </source>
</reference>
<dbReference type="Proteomes" id="UP000053647">
    <property type="component" value="Unassembled WGS sequence"/>
</dbReference>
<gene>
    <name evidence="1" type="ORF">PAXINDRAFT_20901</name>
</gene>
<organism evidence="1 2">
    <name type="scientific">Paxillus involutus ATCC 200175</name>
    <dbReference type="NCBI Taxonomy" id="664439"/>
    <lineage>
        <taxon>Eukaryota</taxon>
        <taxon>Fungi</taxon>
        <taxon>Dikarya</taxon>
        <taxon>Basidiomycota</taxon>
        <taxon>Agaricomycotina</taxon>
        <taxon>Agaricomycetes</taxon>
        <taxon>Agaricomycetidae</taxon>
        <taxon>Boletales</taxon>
        <taxon>Paxilineae</taxon>
        <taxon>Paxillaceae</taxon>
        <taxon>Paxillus</taxon>
    </lineage>
</organism>
<name>A0A0C9SMB2_PAXIN</name>
<evidence type="ECO:0000313" key="2">
    <source>
        <dbReference type="Proteomes" id="UP000053647"/>
    </source>
</evidence>
<reference evidence="1 2" key="1">
    <citation type="submission" date="2014-06" db="EMBL/GenBank/DDBJ databases">
        <authorList>
            <consortium name="DOE Joint Genome Institute"/>
            <person name="Kuo A."/>
            <person name="Kohler A."/>
            <person name="Nagy L.G."/>
            <person name="Floudas D."/>
            <person name="Copeland A."/>
            <person name="Barry K.W."/>
            <person name="Cichocki N."/>
            <person name="Veneault-Fourrey C."/>
            <person name="LaButti K."/>
            <person name="Lindquist E.A."/>
            <person name="Lipzen A."/>
            <person name="Lundell T."/>
            <person name="Morin E."/>
            <person name="Murat C."/>
            <person name="Sun H."/>
            <person name="Tunlid A."/>
            <person name="Henrissat B."/>
            <person name="Grigoriev I.V."/>
            <person name="Hibbett D.S."/>
            <person name="Martin F."/>
            <person name="Nordberg H.P."/>
            <person name="Cantor M.N."/>
            <person name="Hua S.X."/>
        </authorList>
    </citation>
    <scope>NUCLEOTIDE SEQUENCE [LARGE SCALE GENOMIC DNA]</scope>
    <source>
        <strain evidence="1 2">ATCC 200175</strain>
    </source>
</reference>
<accession>A0A0C9SMB2</accession>
<evidence type="ECO:0000313" key="1">
    <source>
        <dbReference type="EMBL" id="KIJ05869.1"/>
    </source>
</evidence>
<protein>
    <submittedName>
        <fullName evidence="1">Uncharacterized protein</fullName>
    </submittedName>
</protein>
<dbReference type="EMBL" id="KN820660">
    <property type="protein sequence ID" value="KIJ05869.1"/>
    <property type="molecule type" value="Genomic_DNA"/>
</dbReference>
<sequence>MSDDVAVPLFRSSHKAGPTNKFPGRDYVHAQDKSLRKYAKAYADDTSCSPRIHNSHLDFTASFAKLLELSVPIQQLVASEH</sequence>
<keyword evidence="2" id="KW-1185">Reference proteome</keyword>
<dbReference type="HOGENOM" id="CLU_2574541_0_0_1"/>